<keyword evidence="4" id="KW-1185">Reference proteome</keyword>
<feature type="compositionally biased region" description="Basic and acidic residues" evidence="1">
    <location>
        <begin position="414"/>
        <end position="426"/>
    </location>
</feature>
<gene>
    <name evidence="3" type="ORF">CAEBREN_07864</name>
</gene>
<evidence type="ECO:0000313" key="4">
    <source>
        <dbReference type="Proteomes" id="UP000008068"/>
    </source>
</evidence>
<dbReference type="OrthoDB" id="6515516at2759"/>
<dbReference type="InterPro" id="IPR039353">
    <property type="entry name" value="TF_Adf1"/>
</dbReference>
<feature type="domain" description="MADF" evidence="2">
    <location>
        <begin position="1"/>
        <end position="89"/>
    </location>
</feature>
<reference evidence="4" key="1">
    <citation type="submission" date="2011-07" db="EMBL/GenBank/DDBJ databases">
        <authorList>
            <consortium name="Caenorhabditis brenneri Sequencing and Analysis Consortium"/>
            <person name="Wilson R.K."/>
        </authorList>
    </citation>
    <scope>NUCLEOTIDE SEQUENCE [LARGE SCALE GENOMIC DNA]</scope>
    <source>
        <strain evidence="4">PB2801</strain>
    </source>
</reference>
<protein>
    <recommendedName>
        <fullName evidence="2">MADF domain-containing protein</fullName>
    </recommendedName>
</protein>
<name>G0MPI6_CAEBE</name>
<proteinExistence type="predicted"/>
<dbReference type="FunCoup" id="G0MPI6">
    <property type="interactions" value="2157"/>
</dbReference>
<dbReference type="GO" id="GO:0006357">
    <property type="term" value="P:regulation of transcription by RNA polymerase II"/>
    <property type="evidence" value="ECO:0007669"/>
    <property type="project" value="TreeGrafter"/>
</dbReference>
<evidence type="ECO:0000256" key="1">
    <source>
        <dbReference type="SAM" id="MobiDB-lite"/>
    </source>
</evidence>
<dbReference type="PROSITE" id="PS51029">
    <property type="entry name" value="MADF"/>
    <property type="match status" value="1"/>
</dbReference>
<dbReference type="InParanoid" id="G0MPI6"/>
<evidence type="ECO:0000313" key="3">
    <source>
        <dbReference type="EMBL" id="EGT39898.1"/>
    </source>
</evidence>
<dbReference type="STRING" id="135651.G0MPI6"/>
<dbReference type="EMBL" id="GL379805">
    <property type="protein sequence ID" value="EGT39898.1"/>
    <property type="molecule type" value="Genomic_DNA"/>
</dbReference>
<dbReference type="GO" id="GO:0005667">
    <property type="term" value="C:transcription regulator complex"/>
    <property type="evidence" value="ECO:0007669"/>
    <property type="project" value="TreeGrafter"/>
</dbReference>
<dbReference type="AlphaFoldDB" id="G0MPI6"/>
<dbReference type="InterPro" id="IPR006578">
    <property type="entry name" value="MADF-dom"/>
</dbReference>
<dbReference type="PANTHER" id="PTHR12243:SF66">
    <property type="entry name" value="MADF DOMAIN-CONTAINING PROTEIN"/>
    <property type="match status" value="1"/>
</dbReference>
<dbReference type="GO" id="GO:0005634">
    <property type="term" value="C:nucleus"/>
    <property type="evidence" value="ECO:0007669"/>
    <property type="project" value="TreeGrafter"/>
</dbReference>
<organism evidence="4">
    <name type="scientific">Caenorhabditis brenneri</name>
    <name type="common">Nematode worm</name>
    <dbReference type="NCBI Taxonomy" id="135651"/>
    <lineage>
        <taxon>Eukaryota</taxon>
        <taxon>Metazoa</taxon>
        <taxon>Ecdysozoa</taxon>
        <taxon>Nematoda</taxon>
        <taxon>Chromadorea</taxon>
        <taxon>Rhabditida</taxon>
        <taxon>Rhabditina</taxon>
        <taxon>Rhabditomorpha</taxon>
        <taxon>Rhabditoidea</taxon>
        <taxon>Rhabditidae</taxon>
        <taxon>Peloderinae</taxon>
        <taxon>Caenorhabditis</taxon>
    </lineage>
</organism>
<feature type="compositionally biased region" description="Polar residues" evidence="1">
    <location>
        <begin position="145"/>
        <end position="157"/>
    </location>
</feature>
<dbReference type="HOGENOM" id="CLU_513126_0_0_1"/>
<dbReference type="PANTHER" id="PTHR12243">
    <property type="entry name" value="MADF DOMAIN TRANSCRIPTION FACTOR"/>
    <property type="match status" value="1"/>
</dbReference>
<feature type="region of interest" description="Disordered" evidence="1">
    <location>
        <begin position="142"/>
        <end position="207"/>
    </location>
</feature>
<sequence>MVRENPVLYDEEYQASIPDAQLRIQRRETWDRIRADICWQETCIIEDVWIDLLDQYARKVPGLTDAMMEAMRWTDPLIHKKKFPIDSRPPSQLNPMSSALDKDYYHDVPLTEDVLEPEQNIGNTAQSLKYNYVVIQPSVGHVRPNSHQTIQPNTHTASSFSRRKSPSPRPTEAIVVSYPLSPKRKNHRMPNQHTQEPNQLHDPKKEGAPMGYSTRSDVLVEVEPSSSYQTSNTKMYKIVTTQRNSAPQGVAQRKLMQQPVSVSGCHGGVSASLQAAQSCQKCSAMCFFSHIVLLLFDMTIQCPIKLLNPPELWNHFEDDNEVVVEEEIEQQPISTGHDLTIQYDEDLAFQQHINSVLNRLQDDDKALLKFNMQRIILDARFGEGTAKQVCHGEIVLTGVGSSHQALSSHQSHSVHVDNDHGIEEPL</sequence>
<feature type="region of interest" description="Disordered" evidence="1">
    <location>
        <begin position="406"/>
        <end position="426"/>
    </location>
</feature>
<dbReference type="Proteomes" id="UP000008068">
    <property type="component" value="Unassembled WGS sequence"/>
</dbReference>
<accession>G0MPI6</accession>
<dbReference type="eggNOG" id="ENOG502R0SU">
    <property type="taxonomic scope" value="Eukaryota"/>
</dbReference>
<evidence type="ECO:0000259" key="2">
    <source>
        <dbReference type="PROSITE" id="PS51029"/>
    </source>
</evidence>
<dbReference type="OMA" id="NDIVWQD"/>